<name>A0A921QKA8_SORBI</name>
<proteinExistence type="predicted"/>
<organism evidence="2 3">
    <name type="scientific">Sorghum bicolor</name>
    <name type="common">Sorghum</name>
    <name type="synonym">Sorghum vulgare</name>
    <dbReference type="NCBI Taxonomy" id="4558"/>
    <lineage>
        <taxon>Eukaryota</taxon>
        <taxon>Viridiplantae</taxon>
        <taxon>Streptophyta</taxon>
        <taxon>Embryophyta</taxon>
        <taxon>Tracheophyta</taxon>
        <taxon>Spermatophyta</taxon>
        <taxon>Magnoliopsida</taxon>
        <taxon>Liliopsida</taxon>
        <taxon>Poales</taxon>
        <taxon>Poaceae</taxon>
        <taxon>PACMAD clade</taxon>
        <taxon>Panicoideae</taxon>
        <taxon>Andropogonodae</taxon>
        <taxon>Andropogoneae</taxon>
        <taxon>Sorghinae</taxon>
        <taxon>Sorghum</taxon>
    </lineage>
</organism>
<evidence type="ECO:0000313" key="3">
    <source>
        <dbReference type="Proteomes" id="UP000807115"/>
    </source>
</evidence>
<reference evidence="2" key="2">
    <citation type="submission" date="2020-10" db="EMBL/GenBank/DDBJ databases">
        <authorList>
            <person name="Cooper E.A."/>
            <person name="Brenton Z.W."/>
            <person name="Flinn B.S."/>
            <person name="Jenkins J."/>
            <person name="Shu S."/>
            <person name="Flowers D."/>
            <person name="Luo F."/>
            <person name="Wang Y."/>
            <person name="Xia P."/>
            <person name="Barry K."/>
            <person name="Daum C."/>
            <person name="Lipzen A."/>
            <person name="Yoshinaga Y."/>
            <person name="Schmutz J."/>
            <person name="Saski C."/>
            <person name="Vermerris W."/>
            <person name="Kresovich S."/>
        </authorList>
    </citation>
    <scope>NUCLEOTIDE SEQUENCE</scope>
</reference>
<evidence type="ECO:0000256" key="1">
    <source>
        <dbReference type="SAM" id="MobiDB-lite"/>
    </source>
</evidence>
<protein>
    <submittedName>
        <fullName evidence="2">Uncharacterized protein</fullName>
    </submittedName>
</protein>
<sequence>MRSPRGPATGPDSSAAGAPASSQDTNVCSSVSSLKRLGYSLVQARGHRGLGRSTTRGSRGSATG</sequence>
<dbReference type="Proteomes" id="UP000807115">
    <property type="component" value="Chromosome 7"/>
</dbReference>
<feature type="region of interest" description="Disordered" evidence="1">
    <location>
        <begin position="42"/>
        <end position="64"/>
    </location>
</feature>
<dbReference type="EMBL" id="CM027686">
    <property type="protein sequence ID" value="KAG0523171.1"/>
    <property type="molecule type" value="Genomic_DNA"/>
</dbReference>
<dbReference type="AlphaFoldDB" id="A0A921QKA8"/>
<comment type="caution">
    <text evidence="2">The sequence shown here is derived from an EMBL/GenBank/DDBJ whole genome shotgun (WGS) entry which is preliminary data.</text>
</comment>
<feature type="compositionally biased region" description="Low complexity" evidence="1">
    <location>
        <begin position="51"/>
        <end position="64"/>
    </location>
</feature>
<gene>
    <name evidence="2" type="ORF">BDA96_07G101000</name>
</gene>
<accession>A0A921QKA8</accession>
<feature type="region of interest" description="Disordered" evidence="1">
    <location>
        <begin position="1"/>
        <end position="30"/>
    </location>
</feature>
<reference evidence="2" key="1">
    <citation type="journal article" date="2019" name="BMC Genomics">
        <title>A new reference genome for Sorghum bicolor reveals high levels of sequence similarity between sweet and grain genotypes: implications for the genetics of sugar metabolism.</title>
        <authorList>
            <person name="Cooper E.A."/>
            <person name="Brenton Z.W."/>
            <person name="Flinn B.S."/>
            <person name="Jenkins J."/>
            <person name="Shu S."/>
            <person name="Flowers D."/>
            <person name="Luo F."/>
            <person name="Wang Y."/>
            <person name="Xia P."/>
            <person name="Barry K."/>
            <person name="Daum C."/>
            <person name="Lipzen A."/>
            <person name="Yoshinaga Y."/>
            <person name="Schmutz J."/>
            <person name="Saski C."/>
            <person name="Vermerris W."/>
            <person name="Kresovich S."/>
        </authorList>
    </citation>
    <scope>NUCLEOTIDE SEQUENCE</scope>
</reference>
<feature type="compositionally biased region" description="Low complexity" evidence="1">
    <location>
        <begin position="1"/>
        <end position="22"/>
    </location>
</feature>
<evidence type="ECO:0000313" key="2">
    <source>
        <dbReference type="EMBL" id="KAG0523171.1"/>
    </source>
</evidence>